<protein>
    <submittedName>
        <fullName evidence="2">Uncharacterized protein</fullName>
    </submittedName>
</protein>
<name>Q1D2P0_MYXXD</name>
<evidence type="ECO:0000313" key="2">
    <source>
        <dbReference type="EMBL" id="ABF90987.1"/>
    </source>
</evidence>
<dbReference type="STRING" id="246197.MXAN_4927"/>
<dbReference type="KEGG" id="mxa:MXAN_4927"/>
<gene>
    <name evidence="2" type="ordered locus">MXAN_4927</name>
</gene>
<reference evidence="2 3" key="1">
    <citation type="journal article" date="2006" name="Proc. Natl. Acad. Sci. U.S.A.">
        <title>Evolution of sensory complexity recorded in a myxobacterial genome.</title>
        <authorList>
            <person name="Goldman B.S."/>
            <person name="Nierman W.C."/>
            <person name="Kaiser D."/>
            <person name="Slater S.C."/>
            <person name="Durkin A.S."/>
            <person name="Eisen J.A."/>
            <person name="Ronning C.M."/>
            <person name="Barbazuk W.B."/>
            <person name="Blanchard M."/>
            <person name="Field C."/>
            <person name="Halling C."/>
            <person name="Hinkle G."/>
            <person name="Iartchuk O."/>
            <person name="Kim H.S."/>
            <person name="Mackenzie C."/>
            <person name="Madupu R."/>
            <person name="Miller N."/>
            <person name="Shvartsbeyn A."/>
            <person name="Sullivan S.A."/>
            <person name="Vaudin M."/>
            <person name="Wiegand R."/>
            <person name="Kaplan H.B."/>
        </authorList>
    </citation>
    <scope>NUCLEOTIDE SEQUENCE [LARGE SCALE GENOMIC DNA]</scope>
    <source>
        <strain evidence="3">DK1622</strain>
    </source>
</reference>
<sequence>MPGRDAEVSTFGLRRTHIMASTKTKERKRSRGPARNASPRMEAAQKQVEQVTGYARGRVMERLDFQRGLLVSVLEDMAEGLGSATRRARSPASQRMLETGERMFRGASSRLDEQSVEAFLDRTGQFVRQRPGLLLTGLLGAGLLAGRMFRASGAGDVEGEAES</sequence>
<organism evidence="2 3">
    <name type="scientific">Myxococcus xanthus (strain DK1622)</name>
    <dbReference type="NCBI Taxonomy" id="246197"/>
    <lineage>
        <taxon>Bacteria</taxon>
        <taxon>Pseudomonadati</taxon>
        <taxon>Myxococcota</taxon>
        <taxon>Myxococcia</taxon>
        <taxon>Myxococcales</taxon>
        <taxon>Cystobacterineae</taxon>
        <taxon>Myxococcaceae</taxon>
        <taxon>Myxococcus</taxon>
    </lineage>
</organism>
<dbReference type="HOGENOM" id="CLU_1625310_0_0_7"/>
<dbReference type="AlphaFoldDB" id="Q1D2P0"/>
<evidence type="ECO:0000256" key="1">
    <source>
        <dbReference type="SAM" id="MobiDB-lite"/>
    </source>
</evidence>
<dbReference type="EMBL" id="CP000113">
    <property type="protein sequence ID" value="ABF90987.1"/>
    <property type="molecule type" value="Genomic_DNA"/>
</dbReference>
<dbReference type="EnsemblBacteria" id="ABF90987">
    <property type="protein sequence ID" value="ABF90987"/>
    <property type="gene ID" value="MXAN_4927"/>
</dbReference>
<accession>Q1D2P0</accession>
<feature type="region of interest" description="Disordered" evidence="1">
    <location>
        <begin position="15"/>
        <end position="44"/>
    </location>
</feature>
<dbReference type="Proteomes" id="UP000002402">
    <property type="component" value="Chromosome"/>
</dbReference>
<proteinExistence type="predicted"/>
<evidence type="ECO:0000313" key="3">
    <source>
        <dbReference type="Proteomes" id="UP000002402"/>
    </source>
</evidence>
<keyword evidence="3" id="KW-1185">Reference proteome</keyword>